<accession>A0A813F322</accession>
<gene>
    <name evidence="1" type="ORF">PGLA1383_LOCUS26604</name>
</gene>
<reference evidence="1" key="1">
    <citation type="submission" date="2021-02" db="EMBL/GenBank/DDBJ databases">
        <authorList>
            <person name="Dougan E. K."/>
            <person name="Rhodes N."/>
            <person name="Thang M."/>
            <person name="Chan C."/>
        </authorList>
    </citation>
    <scope>NUCLEOTIDE SEQUENCE</scope>
</reference>
<name>A0A813F322_POLGL</name>
<comment type="caution">
    <text evidence="1">The sequence shown here is derived from an EMBL/GenBank/DDBJ whole genome shotgun (WGS) entry which is preliminary data.</text>
</comment>
<evidence type="ECO:0000313" key="1">
    <source>
        <dbReference type="EMBL" id="CAE8608762.1"/>
    </source>
</evidence>
<protein>
    <submittedName>
        <fullName evidence="1">Uncharacterized protein</fullName>
    </submittedName>
</protein>
<keyword evidence="2" id="KW-1185">Reference proteome</keyword>
<dbReference type="Proteomes" id="UP000654075">
    <property type="component" value="Unassembled WGS sequence"/>
</dbReference>
<sequence>MCWRASPSWSAYCSMSNVVVRRTSIPTCTRQNAAENFQPSLFAEAVCDLTALAKQDHVCVVFLYSGHEIRGKRGLVAMKLVEACVHPANVVPCEHSDHGRLCKPSQCKALQHFVQAFSMEGFAARR</sequence>
<dbReference type="EMBL" id="CAJNNV010023805">
    <property type="protein sequence ID" value="CAE8608762.1"/>
    <property type="molecule type" value="Genomic_DNA"/>
</dbReference>
<evidence type="ECO:0000313" key="2">
    <source>
        <dbReference type="Proteomes" id="UP000654075"/>
    </source>
</evidence>
<proteinExistence type="predicted"/>
<organism evidence="1 2">
    <name type="scientific">Polarella glacialis</name>
    <name type="common">Dinoflagellate</name>
    <dbReference type="NCBI Taxonomy" id="89957"/>
    <lineage>
        <taxon>Eukaryota</taxon>
        <taxon>Sar</taxon>
        <taxon>Alveolata</taxon>
        <taxon>Dinophyceae</taxon>
        <taxon>Suessiales</taxon>
        <taxon>Suessiaceae</taxon>
        <taxon>Polarella</taxon>
    </lineage>
</organism>
<dbReference type="AlphaFoldDB" id="A0A813F322"/>